<protein>
    <submittedName>
        <fullName evidence="2">Variant surface glycoprotein</fullName>
    </submittedName>
</protein>
<dbReference type="VEuPathDB" id="TriTrypDB:TM35_000231550"/>
<accession>A0A1X0NR64</accession>
<evidence type="ECO:0000313" key="2">
    <source>
        <dbReference type="EMBL" id="ORC87184.1"/>
    </source>
</evidence>
<evidence type="ECO:0000256" key="1">
    <source>
        <dbReference type="SAM" id="MobiDB-lite"/>
    </source>
</evidence>
<dbReference type="RefSeq" id="XP_028881250.1">
    <property type="nucleotide sequence ID" value="XM_029027395.1"/>
</dbReference>
<feature type="region of interest" description="Disordered" evidence="1">
    <location>
        <begin position="90"/>
        <end position="141"/>
    </location>
</feature>
<sequence length="216" mass="24802">MLFGSEPPLCLRRVGHRGLRRHEADVLQHPPGYLHPLSLLPPTNTNTPPGSVPPPYALYAASPLCISEAHRLHPTLTTAAELQHARQVEAQQRQRWTQARRHRHKDRVAQLEKRREEEFQREQQRGAQMAGVSMRNETGDGRDTITRVFRLEEARRRSEDRSAVEQHSYFLRQQKLMQRRNPHGYNIITGEPLRPIVVPPLPTSTTTISLPPVNNV</sequence>
<name>A0A1X0NR64_9TRYP</name>
<organism evidence="2 3">
    <name type="scientific">Trypanosoma theileri</name>
    <dbReference type="NCBI Taxonomy" id="67003"/>
    <lineage>
        <taxon>Eukaryota</taxon>
        <taxon>Discoba</taxon>
        <taxon>Euglenozoa</taxon>
        <taxon>Kinetoplastea</taxon>
        <taxon>Metakinetoplastina</taxon>
        <taxon>Trypanosomatida</taxon>
        <taxon>Trypanosomatidae</taxon>
        <taxon>Trypanosoma</taxon>
    </lineage>
</organism>
<feature type="compositionally biased region" description="Basic and acidic residues" evidence="1">
    <location>
        <begin position="107"/>
        <end position="124"/>
    </location>
</feature>
<dbReference type="EMBL" id="NBCO01000023">
    <property type="protein sequence ID" value="ORC87184.1"/>
    <property type="molecule type" value="Genomic_DNA"/>
</dbReference>
<dbReference type="GeneID" id="39987175"/>
<keyword evidence="3" id="KW-1185">Reference proteome</keyword>
<gene>
    <name evidence="2" type="ORF">TM35_000231550</name>
</gene>
<proteinExistence type="predicted"/>
<reference evidence="2 3" key="1">
    <citation type="submission" date="2017-03" db="EMBL/GenBank/DDBJ databases">
        <title>An alternative strategy for trypanosome survival in the mammalian bloodstream revealed through genome and transcriptome analysis of the ubiquitous bovine parasite Trypanosoma (Megatrypanum) theileri.</title>
        <authorList>
            <person name="Kelly S."/>
            <person name="Ivens A."/>
            <person name="Mott A."/>
            <person name="O'Neill E."/>
            <person name="Emms D."/>
            <person name="Macleod O."/>
            <person name="Voorheis P."/>
            <person name="Matthews J."/>
            <person name="Matthews K."/>
            <person name="Carrington M."/>
        </authorList>
    </citation>
    <scope>NUCLEOTIDE SEQUENCE [LARGE SCALE GENOMIC DNA]</scope>
    <source>
        <strain evidence="2">Edinburgh</strain>
    </source>
</reference>
<dbReference type="AlphaFoldDB" id="A0A1X0NR64"/>
<comment type="caution">
    <text evidence="2">The sequence shown here is derived from an EMBL/GenBank/DDBJ whole genome shotgun (WGS) entry which is preliminary data.</text>
</comment>
<dbReference type="Proteomes" id="UP000192257">
    <property type="component" value="Unassembled WGS sequence"/>
</dbReference>
<evidence type="ECO:0000313" key="3">
    <source>
        <dbReference type="Proteomes" id="UP000192257"/>
    </source>
</evidence>